<feature type="signal peptide" evidence="1">
    <location>
        <begin position="1"/>
        <end position="22"/>
    </location>
</feature>
<accession>E6VAQ4</accession>
<gene>
    <name evidence="2" type="ordered locus">Varpa_0946</name>
</gene>
<dbReference type="STRING" id="595537.Varpa_0946"/>
<keyword evidence="1" id="KW-0732">Signal</keyword>
<dbReference type="EMBL" id="CP002417">
    <property type="protein sequence ID" value="ADU35164.1"/>
    <property type="molecule type" value="Genomic_DNA"/>
</dbReference>
<name>E6VAQ4_VARPE</name>
<feature type="chain" id="PRO_5003210519" description="Lipoprotein" evidence="1">
    <location>
        <begin position="23"/>
        <end position="155"/>
    </location>
</feature>
<dbReference type="KEGG" id="vpe:Varpa_0946"/>
<proteinExistence type="predicted"/>
<evidence type="ECO:0000313" key="3">
    <source>
        <dbReference type="Proteomes" id="UP000008917"/>
    </source>
</evidence>
<sequence length="155" mass="16859">MKKHLHLSIALACALAPAWASACSFAGLEHEVQFAPAITHLESQELISLTNWFVVQRDPNRATGGVYQADIFAGAIKGDAASSQKAQRRLDQIANLLRTLSTTASFEVQTHVEEFERKSIRHPERLDVLNATVQPACAKTGSCCKGSQGPSPQYK</sequence>
<evidence type="ECO:0008006" key="4">
    <source>
        <dbReference type="Google" id="ProtNLM"/>
    </source>
</evidence>
<organism evidence="2 3">
    <name type="scientific">Variovorax paradoxus (strain EPS)</name>
    <dbReference type="NCBI Taxonomy" id="595537"/>
    <lineage>
        <taxon>Bacteria</taxon>
        <taxon>Pseudomonadati</taxon>
        <taxon>Pseudomonadota</taxon>
        <taxon>Betaproteobacteria</taxon>
        <taxon>Burkholderiales</taxon>
        <taxon>Comamonadaceae</taxon>
        <taxon>Variovorax</taxon>
    </lineage>
</organism>
<protein>
    <recommendedName>
        <fullName evidence="4">Lipoprotein</fullName>
    </recommendedName>
</protein>
<dbReference type="RefSeq" id="WP_013539409.1">
    <property type="nucleotide sequence ID" value="NC_014931.1"/>
</dbReference>
<reference evidence="2 3" key="2">
    <citation type="journal article" date="2013" name="Genome Announc.">
        <title>Genome of the Root-Associated Plant Growth-Promoting Bacterium Variovorax paradoxus Strain EPS.</title>
        <authorList>
            <person name="Han J.I."/>
            <person name="Spain J.C."/>
            <person name="Leadbetter J.R."/>
            <person name="Ovchinnikova G."/>
            <person name="Goodwin L.A."/>
            <person name="Han C.S."/>
            <person name="Woyke T."/>
            <person name="Davenport K.W."/>
            <person name="Orwin P.M."/>
        </authorList>
    </citation>
    <scope>NUCLEOTIDE SEQUENCE [LARGE SCALE GENOMIC DNA]</scope>
    <source>
        <strain evidence="2 3">EPS</strain>
    </source>
</reference>
<evidence type="ECO:0000256" key="1">
    <source>
        <dbReference type="SAM" id="SignalP"/>
    </source>
</evidence>
<dbReference type="PROSITE" id="PS51257">
    <property type="entry name" value="PROKAR_LIPOPROTEIN"/>
    <property type="match status" value="1"/>
</dbReference>
<dbReference type="OrthoDB" id="8853455at2"/>
<dbReference type="AlphaFoldDB" id="E6VAQ4"/>
<dbReference type="Proteomes" id="UP000008917">
    <property type="component" value="Chromosome"/>
</dbReference>
<reference evidence="3" key="1">
    <citation type="submission" date="2010-12" db="EMBL/GenBank/DDBJ databases">
        <title>Complete sequence of Variovorax paradoxus EPS.</title>
        <authorList>
            <consortium name="US DOE Joint Genome Institute"/>
            <person name="Lucas S."/>
            <person name="Copeland A."/>
            <person name="Lapidus A."/>
            <person name="Cheng J.-F."/>
            <person name="Goodwin L."/>
            <person name="Pitluck S."/>
            <person name="Teshima H."/>
            <person name="Detter J.C."/>
            <person name="Han C."/>
            <person name="Tapia R."/>
            <person name="Land M."/>
            <person name="Hauser L."/>
            <person name="Kyrpides N."/>
            <person name="Ivanova N."/>
            <person name="Ovchinnikova G."/>
            <person name="Orwin P."/>
            <person name="Han J.-I.G."/>
            <person name="Woyke T."/>
        </authorList>
    </citation>
    <scope>NUCLEOTIDE SEQUENCE [LARGE SCALE GENOMIC DNA]</scope>
    <source>
        <strain evidence="3">EPS</strain>
    </source>
</reference>
<evidence type="ECO:0000313" key="2">
    <source>
        <dbReference type="EMBL" id="ADU35164.1"/>
    </source>
</evidence>
<dbReference type="HOGENOM" id="CLU_1694749_0_0_4"/>